<proteinExistence type="inferred from homology"/>
<dbReference type="OMA" id="AEIYHSG"/>
<accession>E0VP81</accession>
<dbReference type="RefSeq" id="XP_002427925.1">
    <property type="nucleotide sequence ID" value="XM_002427880.1"/>
</dbReference>
<dbReference type="SMART" id="SM00645">
    <property type="entry name" value="Pept_C1"/>
    <property type="match status" value="1"/>
</dbReference>
<dbReference type="InterPro" id="IPR000668">
    <property type="entry name" value="Peptidase_C1A_C"/>
</dbReference>
<sequence>MCVEASICILIGHVRASDFSDLRGPYCEKRSGGCCPGRMDECSVPILGTLCYCDEFCNRTRSDDCCPDYWTFCKGFPVPSPAPEPTRRCYHGGRYYNFGEEIKMNCNKCKCDSVSSFTIEFLCEQNICLVEPGVISAVNSNRELGWSATNYSMFWGKTLDEGITYKTGTLLPHRTVKRMMPVKVKSKGKLPNSFDARNKWPGWISGPADQGWCGASWAVSTASVASDRYAIMSKGLTKVDLSPQHLLSCNKGQRGCQGGHLSRAWTFIRKFGLVDDYCYPWTGTPTKCKIPKRPNFDALSSICPPSLGSNLRSELYRVGPAYKIQDEKDIMEEIMQSGPVQATMKVYQDFFSYKSGVYTKSNTERESSNFGYHSVKILGWGEETNIYGQPIKYWLAANSWGQQWGENGFFKIRRGTNECEIEEFVLAAWAETNDPSREIITKFQQAFMQGQPLYVNKINDTLYFDRSGSRHHG</sequence>
<dbReference type="VEuPathDB" id="VectorBase:PHUM354260"/>
<feature type="domain" description="SMB" evidence="3">
    <location>
        <begin position="30"/>
        <end position="78"/>
    </location>
</feature>
<dbReference type="PROSITE" id="PS00639">
    <property type="entry name" value="THIOL_PROTEASE_HIS"/>
    <property type="match status" value="1"/>
</dbReference>
<dbReference type="Proteomes" id="UP000009046">
    <property type="component" value="Unassembled WGS sequence"/>
</dbReference>
<keyword evidence="4" id="KW-0378">Hydrolase</keyword>
<dbReference type="PANTHER" id="PTHR12411">
    <property type="entry name" value="CYSTEINE PROTEASE FAMILY C1-RELATED"/>
    <property type="match status" value="1"/>
</dbReference>
<dbReference type="AlphaFoldDB" id="E0VP81"/>
<dbReference type="InterPro" id="IPR025661">
    <property type="entry name" value="Pept_asp_AS"/>
</dbReference>
<reference evidence="4" key="1">
    <citation type="submission" date="2007-04" db="EMBL/GenBank/DDBJ databases">
        <title>Annotation of Pediculus humanus corporis strain USDA.</title>
        <authorList>
            <person name="Kirkness E."/>
            <person name="Hannick L."/>
            <person name="Hass B."/>
            <person name="Bruggner R."/>
            <person name="Lawson D."/>
            <person name="Bidwell S."/>
            <person name="Joardar V."/>
            <person name="Caler E."/>
            <person name="Walenz B."/>
            <person name="Inman J."/>
            <person name="Schobel S."/>
            <person name="Galinsky K."/>
            <person name="Amedeo P."/>
            <person name="Strausberg R."/>
        </authorList>
    </citation>
    <scope>NUCLEOTIDE SEQUENCE</scope>
    <source>
        <strain evidence="4">USDA</strain>
    </source>
</reference>
<dbReference type="HOGENOM" id="CLU_012184_3_2_1"/>
<dbReference type="InterPro" id="IPR013128">
    <property type="entry name" value="Peptidase_C1A"/>
</dbReference>
<dbReference type="OrthoDB" id="3789175at2759"/>
<evidence type="ECO:0000256" key="1">
    <source>
        <dbReference type="ARBA" id="ARBA00008455"/>
    </source>
</evidence>
<comment type="similarity">
    <text evidence="1">Belongs to the peptidase C1 family.</text>
</comment>
<gene>
    <name evidence="5" type="primary">8232020</name>
    <name evidence="4" type="ORF">Phum_PHUM354260</name>
</gene>
<dbReference type="EMBL" id="DS235357">
    <property type="protein sequence ID" value="EEB15187.1"/>
    <property type="molecule type" value="Genomic_DNA"/>
</dbReference>
<evidence type="ECO:0000256" key="2">
    <source>
        <dbReference type="ARBA" id="ARBA00023157"/>
    </source>
</evidence>
<dbReference type="SUPFAM" id="SSF54001">
    <property type="entry name" value="Cysteine proteinases"/>
    <property type="match status" value="1"/>
</dbReference>
<keyword evidence="2" id="KW-1015">Disulfide bond</keyword>
<evidence type="ECO:0000313" key="6">
    <source>
        <dbReference type="Proteomes" id="UP000009046"/>
    </source>
</evidence>
<dbReference type="PROSITE" id="PS50958">
    <property type="entry name" value="SMB_2"/>
    <property type="match status" value="1"/>
</dbReference>
<dbReference type="InterPro" id="IPR001212">
    <property type="entry name" value="Somatomedin_B_dom"/>
</dbReference>
<dbReference type="eggNOG" id="KOG1544">
    <property type="taxonomic scope" value="Eukaryota"/>
</dbReference>
<dbReference type="InterPro" id="IPR025660">
    <property type="entry name" value="Pept_his_AS"/>
</dbReference>
<evidence type="ECO:0000313" key="5">
    <source>
        <dbReference type="EnsemblMetazoa" id="PHUM354260-PA"/>
    </source>
</evidence>
<dbReference type="EMBL" id="AAZO01004114">
    <property type="status" value="NOT_ANNOTATED_CDS"/>
    <property type="molecule type" value="Genomic_DNA"/>
</dbReference>
<evidence type="ECO:0000259" key="3">
    <source>
        <dbReference type="PROSITE" id="PS50958"/>
    </source>
</evidence>
<dbReference type="KEGG" id="phu:Phum_PHUM354260"/>
<name>E0VP81_PEDHC</name>
<dbReference type="InParanoid" id="E0VP81"/>
<dbReference type="GO" id="GO:0006508">
    <property type="term" value="P:proteolysis"/>
    <property type="evidence" value="ECO:0007669"/>
    <property type="project" value="InterPro"/>
</dbReference>
<dbReference type="EC" id="3.4.22.1" evidence="4"/>
<dbReference type="PROSITE" id="PS00640">
    <property type="entry name" value="THIOL_PROTEASE_ASN"/>
    <property type="match status" value="1"/>
</dbReference>
<keyword evidence="6" id="KW-1185">Reference proteome</keyword>
<dbReference type="InterPro" id="IPR038765">
    <property type="entry name" value="Papain-like_cys_pep_sf"/>
</dbReference>
<organism>
    <name type="scientific">Pediculus humanus subsp. corporis</name>
    <name type="common">Body louse</name>
    <dbReference type="NCBI Taxonomy" id="121224"/>
    <lineage>
        <taxon>Eukaryota</taxon>
        <taxon>Metazoa</taxon>
        <taxon>Ecdysozoa</taxon>
        <taxon>Arthropoda</taxon>
        <taxon>Hexapoda</taxon>
        <taxon>Insecta</taxon>
        <taxon>Pterygota</taxon>
        <taxon>Neoptera</taxon>
        <taxon>Paraneoptera</taxon>
        <taxon>Psocodea</taxon>
        <taxon>Troctomorpha</taxon>
        <taxon>Phthiraptera</taxon>
        <taxon>Anoplura</taxon>
        <taxon>Pediculidae</taxon>
        <taxon>Pediculus</taxon>
    </lineage>
</organism>
<dbReference type="Pfam" id="PF00112">
    <property type="entry name" value="Peptidase_C1"/>
    <property type="match status" value="1"/>
</dbReference>
<dbReference type="CTD" id="8232020"/>
<evidence type="ECO:0000313" key="4">
    <source>
        <dbReference type="EMBL" id="EEB15187.1"/>
    </source>
</evidence>
<reference evidence="5" key="3">
    <citation type="submission" date="2021-02" db="UniProtKB">
        <authorList>
            <consortium name="EnsemblMetazoa"/>
        </authorList>
    </citation>
    <scope>IDENTIFICATION</scope>
    <source>
        <strain evidence="5">USDA</strain>
    </source>
</reference>
<reference evidence="4" key="2">
    <citation type="submission" date="2007-04" db="EMBL/GenBank/DDBJ databases">
        <title>The genome of the human body louse.</title>
        <authorList>
            <consortium name="The Human Body Louse Genome Consortium"/>
            <person name="Kirkness E."/>
            <person name="Walenz B."/>
            <person name="Hass B."/>
            <person name="Bruggner R."/>
            <person name="Strausberg R."/>
        </authorList>
    </citation>
    <scope>NUCLEOTIDE SEQUENCE</scope>
    <source>
        <strain evidence="4">USDA</strain>
    </source>
</reference>
<dbReference type="EnsemblMetazoa" id="PHUM354260-RA">
    <property type="protein sequence ID" value="PHUM354260-PA"/>
    <property type="gene ID" value="PHUM354260"/>
</dbReference>
<dbReference type="FunCoup" id="E0VP81">
    <property type="interactions" value="2"/>
</dbReference>
<dbReference type="GeneID" id="8232020"/>
<protein>
    <submittedName>
        <fullName evidence="4 5">Tubulointerstitial nephritis antigen, putative</fullName>
        <ecNumber evidence="4">3.4.22.1</ecNumber>
    </submittedName>
</protein>
<dbReference type="Gene3D" id="3.90.70.10">
    <property type="entry name" value="Cysteine proteinases"/>
    <property type="match status" value="1"/>
</dbReference>
<dbReference type="GO" id="GO:0004197">
    <property type="term" value="F:cysteine-type endopeptidase activity"/>
    <property type="evidence" value="ECO:0007669"/>
    <property type="project" value="UniProtKB-EC"/>
</dbReference>
<dbReference type="CDD" id="cd02620">
    <property type="entry name" value="Peptidase_C1A_CathepsinB"/>
    <property type="match status" value="1"/>
</dbReference>